<evidence type="ECO:0000256" key="1">
    <source>
        <dbReference type="SAM" id="Coils"/>
    </source>
</evidence>
<sequence>MSLMPAQGGCNRKQKPPPAQKKVLDKLISEFRRAEVLLGGNQGTCGVDGSLRPKDMADLFRLANQHLNVGSRDVLLDVGCSLCKPGFVAIAVLDVIAVHGIEIDIMKVEKARTFITQVCGNVGSLSGCQDRFKIRYADINKVMALSPPPTFIYTFWEGWSPSDKAAVGQLFNTYRQSIKGMIVISHAVAEVEQVMAAYGFMGLKLEAMKKGCSQSGSGAKYCAYIFSTSPTTTLIKEVYGGEEEVDDSTFAYDSDDAAPVKRVAEYLALNRRKRKAEDNRIEQLQMELEECKNREQQEGASKLSTQASSCRPRRLCAAFGGSSGGPVQKRAKLQRELETLLAKRPQPEDLADKAREEEFREVPFAPVYEVNGNGSVRVKETGKVLDLMPRAACRDGHAYVRLKLGPPTNKHAMRAVRNLVAIAWLPNASMEVLGLDAKGGQIRGASSGKRVGHIDGDPYNNRVTNLVLLNPITCSSR</sequence>
<dbReference type="OrthoDB" id="542536at2759"/>
<comment type="caution">
    <text evidence="3">The sequence shown here is derived from an EMBL/GenBank/DDBJ whole genome shotgun (WGS) entry which is preliminary data.</text>
</comment>
<evidence type="ECO:0000256" key="2">
    <source>
        <dbReference type="SAM" id="MobiDB-lite"/>
    </source>
</evidence>
<dbReference type="Proteomes" id="UP000747110">
    <property type="component" value="Unassembled WGS sequence"/>
</dbReference>
<dbReference type="Gene3D" id="3.40.50.150">
    <property type="entry name" value="Vaccinia Virus protein VP39"/>
    <property type="match status" value="1"/>
</dbReference>
<accession>A0A8J4CLM9</accession>
<evidence type="ECO:0000313" key="3">
    <source>
        <dbReference type="EMBL" id="GIL84839.1"/>
    </source>
</evidence>
<organism evidence="3 4">
    <name type="scientific">Volvox reticuliferus</name>
    <dbReference type="NCBI Taxonomy" id="1737510"/>
    <lineage>
        <taxon>Eukaryota</taxon>
        <taxon>Viridiplantae</taxon>
        <taxon>Chlorophyta</taxon>
        <taxon>core chlorophytes</taxon>
        <taxon>Chlorophyceae</taxon>
        <taxon>CS clade</taxon>
        <taxon>Chlamydomonadales</taxon>
        <taxon>Volvocaceae</taxon>
        <taxon>Volvox</taxon>
    </lineage>
</organism>
<feature type="coiled-coil region" evidence="1">
    <location>
        <begin position="267"/>
        <end position="301"/>
    </location>
</feature>
<evidence type="ECO:0000313" key="4">
    <source>
        <dbReference type="Proteomes" id="UP000747110"/>
    </source>
</evidence>
<keyword evidence="4" id="KW-1185">Reference proteome</keyword>
<reference evidence="3" key="1">
    <citation type="journal article" date="2021" name="Proc. Natl. Acad. Sci. U.S.A.">
        <title>Three genomes in the algal genus Volvox reveal the fate of a haploid sex-determining region after a transition to homothallism.</title>
        <authorList>
            <person name="Yamamoto K."/>
            <person name="Hamaji T."/>
            <person name="Kawai-Toyooka H."/>
            <person name="Matsuzaki R."/>
            <person name="Takahashi F."/>
            <person name="Nishimura Y."/>
            <person name="Kawachi M."/>
            <person name="Noguchi H."/>
            <person name="Minakuchi Y."/>
            <person name="Umen J.G."/>
            <person name="Toyoda A."/>
            <person name="Nozaki H."/>
        </authorList>
    </citation>
    <scope>NUCLEOTIDE SEQUENCE</scope>
    <source>
        <strain evidence="3">NIES-3786</strain>
    </source>
</reference>
<dbReference type="EMBL" id="BNCP01000030">
    <property type="protein sequence ID" value="GIL84839.1"/>
    <property type="molecule type" value="Genomic_DNA"/>
</dbReference>
<proteinExistence type="predicted"/>
<dbReference type="Gene3D" id="3.90.75.20">
    <property type="match status" value="1"/>
</dbReference>
<dbReference type="InterPro" id="IPR029063">
    <property type="entry name" value="SAM-dependent_MTases_sf"/>
</dbReference>
<keyword evidence="1" id="KW-0175">Coiled coil</keyword>
<dbReference type="SUPFAM" id="SSF54060">
    <property type="entry name" value="His-Me finger endonucleases"/>
    <property type="match status" value="1"/>
</dbReference>
<dbReference type="AlphaFoldDB" id="A0A8J4CLM9"/>
<name>A0A8J4CLM9_9CHLO</name>
<feature type="region of interest" description="Disordered" evidence="2">
    <location>
        <begin position="1"/>
        <end position="20"/>
    </location>
</feature>
<dbReference type="InterPro" id="IPR044925">
    <property type="entry name" value="His-Me_finger_sf"/>
</dbReference>
<protein>
    <submittedName>
        <fullName evidence="3">Uncharacterized protein</fullName>
    </submittedName>
</protein>
<gene>
    <name evidence="3" type="ORF">Vretifemale_13387</name>
</gene>